<name>A0A0F3QEQ1_RICBE</name>
<accession>A0A0F3QEQ1</accession>
<evidence type="ECO:0000313" key="2">
    <source>
        <dbReference type="Proteomes" id="UP000033661"/>
    </source>
</evidence>
<protein>
    <submittedName>
        <fullName evidence="1">Uncharacterized protein</fullName>
    </submittedName>
</protein>
<keyword evidence="2" id="KW-1185">Reference proteome</keyword>
<gene>
    <name evidence="1" type="ORF">RBEAN4_0910</name>
</gene>
<sequence>MRHCLRDSDVIPLIAGIQEKKHKYSKFLKLKARFISLYTGFLLSQE</sequence>
<organism evidence="1 2">
    <name type="scientific">Rickettsia bellii str. RML An4</name>
    <dbReference type="NCBI Taxonomy" id="1359193"/>
    <lineage>
        <taxon>Bacteria</taxon>
        <taxon>Pseudomonadati</taxon>
        <taxon>Pseudomonadota</taxon>
        <taxon>Alphaproteobacteria</taxon>
        <taxon>Rickettsiales</taxon>
        <taxon>Rickettsiaceae</taxon>
        <taxon>Rickettsieae</taxon>
        <taxon>Rickettsia</taxon>
        <taxon>belli group</taxon>
    </lineage>
</organism>
<comment type="caution">
    <text evidence="1">The sequence shown here is derived from an EMBL/GenBank/DDBJ whole genome shotgun (WGS) entry which is preliminary data.</text>
</comment>
<dbReference type="AlphaFoldDB" id="A0A0F3QEQ1"/>
<dbReference type="Proteomes" id="UP000033661">
    <property type="component" value="Unassembled WGS sequence"/>
</dbReference>
<dbReference type="PATRIC" id="fig|1359193.3.peg.880"/>
<proteinExistence type="predicted"/>
<reference evidence="1 2" key="1">
    <citation type="submission" date="2015-02" db="EMBL/GenBank/DDBJ databases">
        <title>Genome Sequencing of Rickettsiales.</title>
        <authorList>
            <person name="Daugherty S.C."/>
            <person name="Su Q."/>
            <person name="Abolude K."/>
            <person name="Beier-Sexton M."/>
            <person name="Carlyon J.A."/>
            <person name="Carter R."/>
            <person name="Day N.P."/>
            <person name="Dumler S.J."/>
            <person name="Dyachenko V."/>
            <person name="Godinez A."/>
            <person name="Kurtti T.J."/>
            <person name="Lichay M."/>
            <person name="Mullins K.E."/>
            <person name="Ott S."/>
            <person name="Pappas-Brown V."/>
            <person name="Paris D.H."/>
            <person name="Patel P."/>
            <person name="Richards A.L."/>
            <person name="Sadzewicz L."/>
            <person name="Sears K."/>
            <person name="Seidman D."/>
            <person name="Sengamalay N."/>
            <person name="Stenos J."/>
            <person name="Tallon L.J."/>
            <person name="Vincent G."/>
            <person name="Fraser C.M."/>
            <person name="Munderloh U."/>
            <person name="Dunning-Hotopp J.C."/>
        </authorList>
    </citation>
    <scope>NUCLEOTIDE SEQUENCE [LARGE SCALE GENOMIC DNA]</scope>
    <source>
        <strain evidence="1 2">RML An4</strain>
    </source>
</reference>
<evidence type="ECO:0000313" key="1">
    <source>
        <dbReference type="EMBL" id="KJV89919.1"/>
    </source>
</evidence>
<dbReference type="EMBL" id="LAOI01000001">
    <property type="protein sequence ID" value="KJV89919.1"/>
    <property type="molecule type" value="Genomic_DNA"/>
</dbReference>